<dbReference type="EMBL" id="CP022516">
    <property type="protein sequence ID" value="ASO08415.1"/>
    <property type="molecule type" value="Genomic_DNA"/>
</dbReference>
<evidence type="ECO:0000256" key="1">
    <source>
        <dbReference type="SAM" id="SignalP"/>
    </source>
</evidence>
<dbReference type="AlphaFoldDB" id="A0A221V4A3"/>
<feature type="signal peptide" evidence="1">
    <location>
        <begin position="1"/>
        <end position="18"/>
    </location>
</feature>
<evidence type="ECO:0000313" key="2">
    <source>
        <dbReference type="EMBL" id="ASO08415.1"/>
    </source>
</evidence>
<dbReference type="RefSeq" id="WP_157731028.1">
    <property type="nucleotide sequence ID" value="NZ_CP022516.1"/>
</dbReference>
<reference evidence="2 3" key="1">
    <citation type="submission" date="2017-07" db="EMBL/GenBank/DDBJ databases">
        <title>Genome Sequence of Arenibacter algicola Strain SMS7 Isolated from a culture of the Diatom Skeletonema marinoi.</title>
        <authorList>
            <person name="Topel M."/>
            <person name="Pinder M.I.M."/>
            <person name="Johansson O.N."/>
            <person name="Kourtchenko O."/>
            <person name="Godhe A."/>
            <person name="Clarke A.K."/>
        </authorList>
    </citation>
    <scope>NUCLEOTIDE SEQUENCE [LARGE SCALE GENOMIC DNA]</scope>
    <source>
        <strain evidence="2 3">SMS7</strain>
        <plasmid evidence="3">Plasmid psms7</plasmid>
    </source>
</reference>
<evidence type="ECO:0008006" key="4">
    <source>
        <dbReference type="Google" id="ProtNLM"/>
    </source>
</evidence>
<feature type="chain" id="PRO_5012600986" description="Conjugal transfer protein TraI" evidence="1">
    <location>
        <begin position="19"/>
        <end position="200"/>
    </location>
</feature>
<protein>
    <recommendedName>
        <fullName evidence="4">Conjugal transfer protein TraI</fullName>
    </recommendedName>
</protein>
<keyword evidence="1" id="KW-0732">Signal</keyword>
<gene>
    <name evidence="2" type="ORF">AREALGSMS7_05043</name>
</gene>
<dbReference type="KEGG" id="aalg:AREALGSMS7_05043"/>
<sequence>MRNLVFVSMVLAGLAGHAQIPVTDAAAGASLTAINAQITTGNMTLQELVSIQTAAKGEAVNTQTNTLNTLKQAEKMYEIYTKINNAITTAKLVDEIWDTSKNMIQLTFDVHRIVNSSNLDGDVKRTLINTGTDLLNRAEALLEIVNKILESGTLKGDDMDRINALMDIKEQLDKQYTDLQAYSFNCIEMNGLSSESMAKN</sequence>
<proteinExistence type="predicted"/>
<accession>A0A221V4A3</accession>
<organism evidence="2 3">
    <name type="scientific">Arenibacter algicola</name>
    <dbReference type="NCBI Taxonomy" id="616991"/>
    <lineage>
        <taxon>Bacteria</taxon>
        <taxon>Pseudomonadati</taxon>
        <taxon>Bacteroidota</taxon>
        <taxon>Flavobacteriia</taxon>
        <taxon>Flavobacteriales</taxon>
        <taxon>Flavobacteriaceae</taxon>
        <taxon>Arenibacter</taxon>
    </lineage>
</organism>
<geneLocation type="plasmid" evidence="3">
    <name>psms7</name>
</geneLocation>
<dbReference type="Proteomes" id="UP000204551">
    <property type="component" value="Plasmid pSMS7"/>
</dbReference>
<evidence type="ECO:0000313" key="3">
    <source>
        <dbReference type="Proteomes" id="UP000204551"/>
    </source>
</evidence>
<keyword evidence="2" id="KW-0614">Plasmid</keyword>
<name>A0A221V4A3_9FLAO</name>